<feature type="compositionally biased region" description="Acidic residues" evidence="17">
    <location>
        <begin position="805"/>
        <end position="833"/>
    </location>
</feature>
<dbReference type="Gene3D" id="3.40.50.620">
    <property type="entry name" value="HUPs"/>
    <property type="match status" value="1"/>
</dbReference>
<dbReference type="InterPro" id="IPR003593">
    <property type="entry name" value="AAA+_ATPase"/>
</dbReference>
<evidence type="ECO:0000256" key="13">
    <source>
        <dbReference type="ARBA" id="ARBA00023136"/>
    </source>
</evidence>
<feature type="compositionally biased region" description="Basic and acidic residues" evidence="17">
    <location>
        <begin position="795"/>
        <end position="804"/>
    </location>
</feature>
<dbReference type="InterPro" id="IPR036427">
    <property type="entry name" value="Bromodomain-like_sf"/>
</dbReference>
<dbReference type="SUPFAM" id="SSF52540">
    <property type="entry name" value="P-loop containing nucleoside triphosphate hydrolases"/>
    <property type="match status" value="2"/>
</dbReference>
<dbReference type="InterPro" id="IPR006977">
    <property type="entry name" value="Yip1_dom"/>
</dbReference>
<dbReference type="SUPFAM" id="SSF47370">
    <property type="entry name" value="Bromodomain"/>
    <property type="match status" value="1"/>
</dbReference>
<dbReference type="InterPro" id="IPR027417">
    <property type="entry name" value="P-loop_NTPase"/>
</dbReference>
<dbReference type="EMBL" id="CP076661">
    <property type="protein sequence ID" value="QWU87029.1"/>
    <property type="molecule type" value="Genomic_DNA"/>
</dbReference>
<comment type="similarity">
    <text evidence="4">Belongs to the YIP1 family.</text>
</comment>
<gene>
    <name evidence="20" type="ORF">CA3LBN_001247</name>
</gene>
<dbReference type="Gene3D" id="1.10.8.60">
    <property type="match status" value="1"/>
</dbReference>
<reference evidence="20 21" key="1">
    <citation type="submission" date="2021-06" db="EMBL/GenBank/DDBJ databases">
        <title>Candida outbreak in Lebanon.</title>
        <authorList>
            <person name="Finianos M."/>
        </authorList>
    </citation>
    <scope>NUCLEOTIDE SEQUENCE [LARGE SCALE GENOMIC DNA]</scope>
    <source>
        <strain evidence="20">CA3LBN</strain>
    </source>
</reference>
<evidence type="ECO:0000256" key="18">
    <source>
        <dbReference type="SAM" id="Phobius"/>
    </source>
</evidence>
<dbReference type="Pfam" id="PF00004">
    <property type="entry name" value="AAA"/>
    <property type="match status" value="2"/>
</dbReference>
<comment type="subcellular location">
    <subcellularLocation>
        <location evidence="1">Membrane</location>
        <topology evidence="1">Multi-pass membrane protein</topology>
    </subcellularLocation>
</comment>
<dbReference type="SUPFAM" id="SSF47323">
    <property type="entry name" value="Anticodon-binding domain of a subclass of class I aminoacyl-tRNA synthetases"/>
    <property type="match status" value="1"/>
</dbReference>
<feature type="transmembrane region" description="Helical" evidence="18">
    <location>
        <begin position="165"/>
        <end position="185"/>
    </location>
</feature>
<dbReference type="Gene3D" id="1.20.920.10">
    <property type="entry name" value="Bromodomain-like"/>
    <property type="match status" value="1"/>
</dbReference>
<dbReference type="CDD" id="cd00814">
    <property type="entry name" value="MetRS_core"/>
    <property type="match status" value="1"/>
</dbReference>
<dbReference type="SMART" id="SM00382">
    <property type="entry name" value="AAA"/>
    <property type="match status" value="2"/>
</dbReference>
<feature type="compositionally biased region" description="Basic and acidic residues" evidence="17">
    <location>
        <begin position="1900"/>
        <end position="1949"/>
    </location>
</feature>
<feature type="domain" description="Bromo" evidence="19">
    <location>
        <begin position="1766"/>
        <end position="1808"/>
    </location>
</feature>
<dbReference type="PROSITE" id="PS00674">
    <property type="entry name" value="AAA"/>
    <property type="match status" value="1"/>
</dbReference>
<dbReference type="Pfam" id="PF04893">
    <property type="entry name" value="Yip1"/>
    <property type="match status" value="1"/>
</dbReference>
<evidence type="ECO:0000256" key="9">
    <source>
        <dbReference type="ARBA" id="ARBA00022840"/>
    </source>
</evidence>
<evidence type="ECO:0000313" key="20">
    <source>
        <dbReference type="EMBL" id="QWU87029.1"/>
    </source>
</evidence>
<evidence type="ECO:0000256" key="2">
    <source>
        <dbReference type="ARBA" id="ARBA00005594"/>
    </source>
</evidence>
<dbReference type="Gene3D" id="3.40.50.300">
    <property type="entry name" value="P-loop containing nucleotide triphosphate hydrolases"/>
    <property type="match status" value="2"/>
</dbReference>
<feature type="compositionally biased region" description="Polar residues" evidence="17">
    <location>
        <begin position="1079"/>
        <end position="1101"/>
    </location>
</feature>
<dbReference type="CDD" id="cd19517">
    <property type="entry name" value="RecA-like_Yta7-like"/>
    <property type="match status" value="1"/>
</dbReference>
<dbReference type="PROSITE" id="PS50014">
    <property type="entry name" value="BROMODOMAIN_2"/>
    <property type="match status" value="1"/>
</dbReference>
<evidence type="ECO:0000256" key="7">
    <source>
        <dbReference type="ARBA" id="ARBA00022692"/>
    </source>
</evidence>
<feature type="region of interest" description="Disordered" evidence="17">
    <location>
        <begin position="1047"/>
        <end position="1110"/>
    </location>
</feature>
<feature type="transmembrane region" description="Helical" evidence="18">
    <location>
        <begin position="191"/>
        <end position="215"/>
    </location>
</feature>
<evidence type="ECO:0000256" key="4">
    <source>
        <dbReference type="ARBA" id="ARBA00010596"/>
    </source>
</evidence>
<dbReference type="InterPro" id="IPR045199">
    <property type="entry name" value="ATAD2-like"/>
</dbReference>
<accession>A0ABX8I1P9</accession>
<feature type="compositionally biased region" description="Basic residues" evidence="17">
    <location>
        <begin position="912"/>
        <end position="922"/>
    </location>
</feature>
<evidence type="ECO:0000256" key="5">
    <source>
        <dbReference type="ARBA" id="ARBA00012838"/>
    </source>
</evidence>
<evidence type="ECO:0000256" key="17">
    <source>
        <dbReference type="SAM" id="MobiDB-lite"/>
    </source>
</evidence>
<dbReference type="InterPro" id="IPR003960">
    <property type="entry name" value="ATPase_AAA_CS"/>
</dbReference>
<dbReference type="Gene3D" id="1.10.730.10">
    <property type="entry name" value="Isoleucyl-tRNA Synthetase, Domain 1"/>
    <property type="match status" value="1"/>
</dbReference>
<dbReference type="SUPFAM" id="SSF52374">
    <property type="entry name" value="Nucleotidylyl transferase"/>
    <property type="match status" value="1"/>
</dbReference>
<feature type="compositionally biased region" description="Basic residues" evidence="17">
    <location>
        <begin position="837"/>
        <end position="851"/>
    </location>
</feature>
<dbReference type="PRINTS" id="PR01041">
    <property type="entry name" value="TRNASYNTHMET"/>
</dbReference>
<feature type="compositionally biased region" description="Acidic residues" evidence="17">
    <location>
        <begin position="855"/>
        <end position="882"/>
    </location>
</feature>
<dbReference type="NCBIfam" id="TIGR00398">
    <property type="entry name" value="metG"/>
    <property type="match status" value="1"/>
</dbReference>
<dbReference type="InterPro" id="IPR014729">
    <property type="entry name" value="Rossmann-like_a/b/a_fold"/>
</dbReference>
<feature type="coiled-coil region" evidence="16">
    <location>
        <begin position="1836"/>
        <end position="1870"/>
    </location>
</feature>
<dbReference type="PANTHER" id="PTHR23069:SF0">
    <property type="entry name" value="TAT-BINDING HOMOLOG 7"/>
    <property type="match status" value="1"/>
</dbReference>
<dbReference type="InterPro" id="IPR003959">
    <property type="entry name" value="ATPase_AAA_core"/>
</dbReference>
<evidence type="ECO:0000313" key="21">
    <source>
        <dbReference type="Proteomes" id="UP000825434"/>
    </source>
</evidence>
<evidence type="ECO:0000256" key="12">
    <source>
        <dbReference type="ARBA" id="ARBA00023117"/>
    </source>
</evidence>
<evidence type="ECO:0000259" key="19">
    <source>
        <dbReference type="PROSITE" id="PS50014"/>
    </source>
</evidence>
<dbReference type="Pfam" id="PF17862">
    <property type="entry name" value="AAA_lid_3"/>
    <property type="match status" value="1"/>
</dbReference>
<dbReference type="Proteomes" id="UP000825434">
    <property type="component" value="Chromosome 1"/>
</dbReference>
<keyword evidence="12 15" id="KW-0103">Bromodomain</keyword>
<feature type="transmembrane region" description="Helical" evidence="18">
    <location>
        <begin position="110"/>
        <end position="128"/>
    </location>
</feature>
<keyword evidence="9" id="KW-0067">ATP-binding</keyword>
<dbReference type="EC" id="6.1.1.10" evidence="5"/>
<dbReference type="Gene3D" id="2.170.220.10">
    <property type="match status" value="1"/>
</dbReference>
<keyword evidence="6" id="KW-0436">Ligase</keyword>
<evidence type="ECO:0000256" key="1">
    <source>
        <dbReference type="ARBA" id="ARBA00004141"/>
    </source>
</evidence>
<dbReference type="InterPro" id="IPR014758">
    <property type="entry name" value="Met-tRNA_synth"/>
</dbReference>
<dbReference type="PANTHER" id="PTHR23069">
    <property type="entry name" value="AAA DOMAIN-CONTAINING"/>
    <property type="match status" value="1"/>
</dbReference>
<name>A0ABX8I1P9_9ASCO</name>
<keyword evidence="7 18" id="KW-0812">Transmembrane</keyword>
<feature type="region of interest" description="Disordered" evidence="17">
    <location>
        <begin position="1883"/>
        <end position="2000"/>
    </location>
</feature>
<evidence type="ECO:0000256" key="11">
    <source>
        <dbReference type="ARBA" id="ARBA00022989"/>
    </source>
</evidence>
<keyword evidence="16" id="KW-0175">Coiled coil</keyword>
<dbReference type="CDD" id="cd05491">
    <property type="entry name" value="Bromo_TBP7_like"/>
    <property type="match status" value="1"/>
</dbReference>
<evidence type="ECO:0000256" key="14">
    <source>
        <dbReference type="ARBA" id="ARBA00023146"/>
    </source>
</evidence>
<evidence type="ECO:0000256" key="8">
    <source>
        <dbReference type="ARBA" id="ARBA00022741"/>
    </source>
</evidence>
<keyword evidence="13 18" id="KW-0472">Membrane</keyword>
<feature type="region of interest" description="Disordered" evidence="17">
    <location>
        <begin position="736"/>
        <end position="1018"/>
    </location>
</feature>
<feature type="compositionally biased region" description="Acidic residues" evidence="17">
    <location>
        <begin position="939"/>
        <end position="952"/>
    </location>
</feature>
<dbReference type="Pfam" id="PF09334">
    <property type="entry name" value="tRNA-synt_1g"/>
    <property type="match status" value="1"/>
</dbReference>
<organism evidence="20 21">
    <name type="scientific">Candidozyma haemuli</name>
    <dbReference type="NCBI Taxonomy" id="45357"/>
    <lineage>
        <taxon>Eukaryota</taxon>
        <taxon>Fungi</taxon>
        <taxon>Dikarya</taxon>
        <taxon>Ascomycota</taxon>
        <taxon>Saccharomycotina</taxon>
        <taxon>Pichiomycetes</taxon>
        <taxon>Metschnikowiaceae</taxon>
        <taxon>Candidozyma</taxon>
    </lineage>
</organism>
<evidence type="ECO:0000256" key="3">
    <source>
        <dbReference type="ARBA" id="ARBA00006914"/>
    </source>
</evidence>
<dbReference type="InterPro" id="IPR015413">
    <property type="entry name" value="Methionyl/Leucyl_tRNA_Synth"/>
</dbReference>
<evidence type="ECO:0000256" key="10">
    <source>
        <dbReference type="ARBA" id="ARBA00022917"/>
    </source>
</evidence>
<keyword evidence="21" id="KW-1185">Reference proteome</keyword>
<feature type="transmembrane region" description="Helical" evidence="18">
    <location>
        <begin position="134"/>
        <end position="153"/>
    </location>
</feature>
<proteinExistence type="inferred from homology"/>
<protein>
    <recommendedName>
        <fullName evidence="5">methionine--tRNA ligase</fullName>
        <ecNumber evidence="5">6.1.1.10</ecNumber>
    </recommendedName>
</protein>
<keyword evidence="10" id="KW-0648">Protein biosynthesis</keyword>
<feature type="compositionally biased region" description="Acidic residues" evidence="17">
    <location>
        <begin position="1987"/>
        <end position="1999"/>
    </location>
</feature>
<sequence>MAYYQQNPSDNMQFYQSNYANQAYQQPSVSSPNMGSMDTMFGSHFDVSGDMGGELTPGIIAAFGTSGYPSEPPLLEELGINFSHIKGKTLAVLNPIQRDVNPEIMSDSDLAGPILFVLLFGTLLLLSGKVQFGYVYGVGVFGIVSLHYLFKLMSNEVQIDLTRSASIVGYCLLPLVFICALGLVVSLDSTIGYLMSAFAVFWCTFSASGLFITALKLHNMRSLIAYPLGRQTYFLTGTDEHGLKIQGVAEKQNIPPKELVDNVSQNFKHLAQRMKIEYSRFIRTTDADHVEAVGHFWNIMMDKGLIYKGKHSGWYCVSDEAFYPESQTEEITKDGKTIRISKETGNEVFYQEEENYFFRLSAYQEDLIRYIEETPDFIQPEPRRKQILEELREGQLQDLSVSRHTSRLQWGIEVPNDPNQKVYVWFDALLNYLTAAGYPKADTTALENIWPAHHVIGKDIMRFHCIYWPIFLMAAGIQLPKTIFVHSHWLCDGKKMSKSIGNVVDPYAMADHYGVDPLRFFLMEQSNINTDSNFSESGFFHHRAMLLNKFANLTSRVCAPNFEISRGLQQAEAGEFDKIDELLRKDNVTNSDKEKVISLRDELVKSIDSLQQTMDDSLASFDHMKALKEWWRVVDSTNEFFQATEPWSYNKHVGDGPSPERTIRNYLLFLATEGIRVTTLCAQPYMPDLTEKILGRLGVDKDKRTLDHAKIGADLTYGDGSNRKYEEKLMHKVKPREVTLSYNPARAKEMVKPTRSSRHLASSDDENETSSRRSRRQVSYLEDSEDENFDAPAQPKEEPEVKDELEPEEPEEPESAPEEDDAKDEDFDDEDEIIPTKRSRAQSRRSSKRLRSNADGEDSDFKEDELSNESENESDAFEEDDAFLERLREKQFIAPEEDGEDDYYGYSSTSKNRSRRKPKSRSRSAEPRRSRKRLTRADDLEDEAEEQEDDINQEIKDLYDSSPEEESPVKHKLRERGEKVDYTIPPAIQNDHDLDALSAARFAPPPKRNRKNVGNKSDFRKLLFPTAGPFGGSDVISLLGQNIPPGGIPIPGMPADARNSMIGGNESDSSDDEFVPSSGAGTQPRPSVSGSMGKTPLTANSAAPAPSGMLNNTKVVGAEALGDKGKKKNSLSDTDPLGVDMNIDFSAVGGLDGYIDQLKEMVALPLLYPELYQNFSITPPRGVLFHGPPGTGKTLMARALAASCSTPSRKITFFMRKGADCLSKWVGEAERQLRLLFEEAKNQQPSIIFFDEIDGLAPVRSSKQEQIHASIVSTLLALMDGMDNRGQVIVIGATNRPDSVDPALRRPGRFDREFYFPLPDLSARERILKIHTRKWEPPLSPVFVEKIAGLTKGYGGADLRALCTEAALNSIQRKYPQIYRSTDKLKVDPTKVKVIAKDFMRAIEKIVPSSARSTSTGSAPLPERLQPILQGSLDQIVSKLSALLPDSVSIGGKKKLTNLEDAMYLDPTIHDADGGFGKQELLKSLESSRICKPHLLICGESGAGQQYLGAAILNVLEGFQVQNLDLATVFGDVTRTPESCIVQTFIEARRHQPSIIFIPNIDTWFDVMTHSAKATLAGLLRNLKSNEKILLLGMAERQFHELESDIKITLGISGDSNNVFLENPNAESRRKFFQTAENALKMKPFEFLNDLANRPKRKLKELPVVPSETVSVASLGKKRDKQQEYEDKRLKNLLKIKLAGLMDLFKNRYKRFRKPIIDESYLHHLYEPSILENPMITYEVAYIISEDPEHPNMIKELNTGKFFYNMDLDTIEERIWNGFYSEAKQFLKDVRMIVKDAFNSGDRERILKANEMMTNAQFGIDDFNNPEFAKACRDLRAREVEKQAKLVEDYKKLKEEFEKTQAANAQAETELNGPEPVRLLEDVAPPKDLDSNGHALENTEEPREDNKVDNEEPKETGAEESKEDGAEEPKETVTEEPKENGEAEEKTQPTEEAEQTTEPQQFPASADAMDVDPVSEEKKVVLTTAPEEPESESEAEGEFAVDASRQLTIPPEAEAFFEQRMVELTEGFTVEKLEFAMAKLMDIIWADRSQWDKTSTVEKLQQTATTLGHYM</sequence>
<keyword evidence="11 18" id="KW-1133">Transmembrane helix</keyword>
<evidence type="ECO:0000256" key="16">
    <source>
        <dbReference type="SAM" id="Coils"/>
    </source>
</evidence>
<comment type="similarity">
    <text evidence="2">Belongs to the class-I aminoacyl-tRNA synthetase family.</text>
</comment>
<dbReference type="InterPro" id="IPR009080">
    <property type="entry name" value="tRNAsynth_Ia_anticodon-bd"/>
</dbReference>
<keyword evidence="8" id="KW-0547">Nucleotide-binding</keyword>
<evidence type="ECO:0000256" key="15">
    <source>
        <dbReference type="PROSITE-ProRule" id="PRU00035"/>
    </source>
</evidence>
<keyword evidence="14" id="KW-0030">Aminoacyl-tRNA synthetase</keyword>
<evidence type="ECO:0000256" key="6">
    <source>
        <dbReference type="ARBA" id="ARBA00022598"/>
    </source>
</evidence>
<dbReference type="InterPro" id="IPR033911">
    <property type="entry name" value="MetRS_core"/>
</dbReference>
<dbReference type="InterPro" id="IPR001487">
    <property type="entry name" value="Bromodomain"/>
</dbReference>
<comment type="similarity">
    <text evidence="3">Belongs to the AAA ATPase family.</text>
</comment>
<dbReference type="InterPro" id="IPR041569">
    <property type="entry name" value="AAA_lid_3"/>
</dbReference>